<dbReference type="GO" id="GO:0009734">
    <property type="term" value="P:auxin-activated signaling pathway"/>
    <property type="evidence" value="ECO:0007669"/>
    <property type="project" value="UniProtKB-KW"/>
</dbReference>
<keyword evidence="4 11" id="KW-0812">Transmembrane</keyword>
<gene>
    <name evidence="13" type="ORF">DVH24_010063</name>
</gene>
<comment type="function">
    <text evidence="10">Carrier protein involved in proton-driven auxin influx. Mediates the formation of auxin gradient from developing leaves (site of auxin biosynthesis) to tips by contributing to the loading of auxin in vascular tissues and facilitating acropetal (base to tip) auxin transport within inner tissues of the root apex, and basipetal (tip to base) auxin transport within outer tissues of the root apex. May be involved in lateral roots and nodules formation.</text>
</comment>
<protein>
    <recommendedName>
        <fullName evidence="12">Amino acid transporter transmembrane domain-containing protein</fullName>
    </recommendedName>
</protein>
<evidence type="ECO:0000256" key="3">
    <source>
        <dbReference type="ARBA" id="ARBA00022448"/>
    </source>
</evidence>
<dbReference type="STRING" id="3750.A0A498JPN8"/>
<dbReference type="AlphaFoldDB" id="A0A498JPN8"/>
<keyword evidence="14" id="KW-1185">Reference proteome</keyword>
<comment type="caution">
    <text evidence="13">The sequence shown here is derived from an EMBL/GenBank/DDBJ whole genome shotgun (WGS) entry which is preliminary data.</text>
</comment>
<keyword evidence="8 11" id="KW-0472">Membrane</keyword>
<dbReference type="GO" id="GO:0012505">
    <property type="term" value="C:endomembrane system"/>
    <property type="evidence" value="ECO:0007669"/>
    <property type="project" value="UniProtKB-SubCell"/>
</dbReference>
<organism evidence="13 14">
    <name type="scientific">Malus domestica</name>
    <name type="common">Apple</name>
    <name type="synonym">Pyrus malus</name>
    <dbReference type="NCBI Taxonomy" id="3750"/>
    <lineage>
        <taxon>Eukaryota</taxon>
        <taxon>Viridiplantae</taxon>
        <taxon>Streptophyta</taxon>
        <taxon>Embryophyta</taxon>
        <taxon>Tracheophyta</taxon>
        <taxon>Spermatophyta</taxon>
        <taxon>Magnoliopsida</taxon>
        <taxon>eudicotyledons</taxon>
        <taxon>Gunneridae</taxon>
        <taxon>Pentapetalae</taxon>
        <taxon>rosids</taxon>
        <taxon>fabids</taxon>
        <taxon>Rosales</taxon>
        <taxon>Rosaceae</taxon>
        <taxon>Amygdaloideae</taxon>
        <taxon>Maleae</taxon>
        <taxon>Malus</taxon>
    </lineage>
</organism>
<dbReference type="Proteomes" id="UP000290289">
    <property type="component" value="Chromosome 5"/>
</dbReference>
<evidence type="ECO:0000256" key="8">
    <source>
        <dbReference type="ARBA" id="ARBA00023136"/>
    </source>
</evidence>
<evidence type="ECO:0000256" key="9">
    <source>
        <dbReference type="ARBA" id="ARBA00023294"/>
    </source>
</evidence>
<accession>A0A498JPN8</accession>
<feature type="transmembrane region" description="Helical" evidence="11">
    <location>
        <begin position="99"/>
        <end position="116"/>
    </location>
</feature>
<evidence type="ECO:0000259" key="12">
    <source>
        <dbReference type="Pfam" id="PF01490"/>
    </source>
</evidence>
<evidence type="ECO:0000313" key="13">
    <source>
        <dbReference type="EMBL" id="RXH97738.1"/>
    </source>
</evidence>
<keyword evidence="9" id="KW-0927">Auxin signaling pathway</keyword>
<dbReference type="Pfam" id="PF01490">
    <property type="entry name" value="Aa_trans"/>
    <property type="match status" value="1"/>
</dbReference>
<evidence type="ECO:0000256" key="10">
    <source>
        <dbReference type="ARBA" id="ARBA00045588"/>
    </source>
</evidence>
<evidence type="ECO:0000256" key="11">
    <source>
        <dbReference type="SAM" id="Phobius"/>
    </source>
</evidence>
<dbReference type="PANTHER" id="PTHR48017">
    <property type="entry name" value="OS05G0424000 PROTEIN-RELATED"/>
    <property type="match status" value="1"/>
</dbReference>
<comment type="similarity">
    <text evidence="2">Belongs to the amino acid/polyamine transporter 2 family. Amino acid/auxin permease (AAAP) (TC 2.A.18.1) subfamily.</text>
</comment>
<feature type="transmembrane region" description="Helical" evidence="11">
    <location>
        <begin position="147"/>
        <end position="168"/>
    </location>
</feature>
<comment type="subcellular location">
    <subcellularLocation>
        <location evidence="1">Endomembrane system</location>
        <topology evidence="1">Multi-pass membrane protein</topology>
    </subcellularLocation>
</comment>
<evidence type="ECO:0000256" key="6">
    <source>
        <dbReference type="ARBA" id="ARBA00022970"/>
    </source>
</evidence>
<dbReference type="GO" id="GO:0015293">
    <property type="term" value="F:symporter activity"/>
    <property type="evidence" value="ECO:0007669"/>
    <property type="project" value="UniProtKB-KW"/>
</dbReference>
<dbReference type="EMBL" id="RDQH01000331">
    <property type="protein sequence ID" value="RXH97738.1"/>
    <property type="molecule type" value="Genomic_DNA"/>
</dbReference>
<evidence type="ECO:0000256" key="1">
    <source>
        <dbReference type="ARBA" id="ARBA00004127"/>
    </source>
</evidence>
<evidence type="ECO:0000256" key="7">
    <source>
        <dbReference type="ARBA" id="ARBA00022989"/>
    </source>
</evidence>
<feature type="transmembrane region" description="Helical" evidence="11">
    <location>
        <begin position="31"/>
        <end position="51"/>
    </location>
</feature>
<keyword evidence="6" id="KW-0029">Amino-acid transport</keyword>
<dbReference type="InterPro" id="IPR013057">
    <property type="entry name" value="AA_transpt_TM"/>
</dbReference>
<sequence length="201" mass="22089">MCAAHYLRCGTLKLFIITVCTDGAACNAKPLTSIECYLVFVCMAIGVALCFPKMNSIARVSLHGAVTAIVYCTMDWTPAIAKGRPRDVSYNPPPEETLVATYGGILNALGVIFLAFRGHIVILEIQGTLPTSPKYSSHRRMWSGVTMAYYVLIAICMFPLAMGGFWAYGNKVRPHSVLFSTSKDISNYHLVSRSIDILFHL</sequence>
<dbReference type="GO" id="GO:0006865">
    <property type="term" value="P:amino acid transport"/>
    <property type="evidence" value="ECO:0007669"/>
    <property type="project" value="UniProtKB-KW"/>
</dbReference>
<proteinExistence type="inferred from homology"/>
<feature type="domain" description="Amino acid transporter transmembrane" evidence="12">
    <location>
        <begin position="34"/>
        <end position="174"/>
    </location>
</feature>
<keyword evidence="7 11" id="KW-1133">Transmembrane helix</keyword>
<keyword evidence="3" id="KW-0813">Transport</keyword>
<evidence type="ECO:0000313" key="14">
    <source>
        <dbReference type="Proteomes" id="UP000290289"/>
    </source>
</evidence>
<evidence type="ECO:0000256" key="5">
    <source>
        <dbReference type="ARBA" id="ARBA00022847"/>
    </source>
</evidence>
<evidence type="ECO:0000256" key="2">
    <source>
        <dbReference type="ARBA" id="ARBA00005590"/>
    </source>
</evidence>
<feature type="transmembrane region" description="Helical" evidence="11">
    <location>
        <begin position="60"/>
        <end position="79"/>
    </location>
</feature>
<name>A0A498JPN8_MALDO</name>
<keyword evidence="5" id="KW-0769">Symport</keyword>
<reference evidence="13 14" key="1">
    <citation type="submission" date="2018-10" db="EMBL/GenBank/DDBJ databases">
        <title>A high-quality apple genome assembly.</title>
        <authorList>
            <person name="Hu J."/>
        </authorList>
    </citation>
    <scope>NUCLEOTIDE SEQUENCE [LARGE SCALE GENOMIC DNA]</scope>
    <source>
        <strain evidence="14">cv. HFTH1</strain>
        <tissue evidence="13">Young leaf</tissue>
    </source>
</reference>
<evidence type="ECO:0000256" key="4">
    <source>
        <dbReference type="ARBA" id="ARBA00022692"/>
    </source>
</evidence>